<evidence type="ECO:0000256" key="4">
    <source>
        <dbReference type="ARBA" id="ARBA00022989"/>
    </source>
</evidence>
<dbReference type="PANTHER" id="PTHR23513">
    <property type="entry name" value="INTEGRAL MEMBRANE EFFLUX PROTEIN-RELATED"/>
    <property type="match status" value="1"/>
</dbReference>
<feature type="transmembrane region" description="Helical" evidence="6">
    <location>
        <begin position="218"/>
        <end position="241"/>
    </location>
</feature>
<dbReference type="InterPro" id="IPR036259">
    <property type="entry name" value="MFS_trans_sf"/>
</dbReference>
<evidence type="ECO:0000256" key="5">
    <source>
        <dbReference type="ARBA" id="ARBA00023136"/>
    </source>
</evidence>
<feature type="transmembrane region" description="Helical" evidence="6">
    <location>
        <begin position="45"/>
        <end position="67"/>
    </location>
</feature>
<feature type="transmembrane region" description="Helical" evidence="6">
    <location>
        <begin position="358"/>
        <end position="378"/>
    </location>
</feature>
<reference evidence="7" key="1">
    <citation type="submission" date="2020-02" db="EMBL/GenBank/DDBJ databases">
        <authorList>
            <person name="Meier V. D."/>
        </authorList>
    </citation>
    <scope>NUCLEOTIDE SEQUENCE</scope>
    <source>
        <strain evidence="7">AVDCRST_MAG52</strain>
    </source>
</reference>
<name>A0A6J4IR23_9ACTN</name>
<sequence length="404" mass="41426">MLTYRALFAQPEFRTLWTSTALSTVAATMSSLALATLVHRETGSALLTAVAMFGPSLAQVVGAGTLMSAADASPPRRSLTVVGVFTALSLGLQTIPTLSTTARLLLVLGAAYVLSVGSGVRWGLLSEVVPTAAFPLARSTMNVAVGAFQIVGFATSGVLLSTLTAPQVFVVATGVAAAAVPVLRFGIAERLPRRTARAGLRETWRGNRQLLAHRHTRTLVLALCLPNGLVVGCEALFVPYAGDRAGWLLAAAAVGMLTGDLVVGRFLTAGARRRTSTPLRLLLAAPFLAFVFAPGLPLAVLLVALATVGYAASLIQQEWLVALTPLALRGQVLGVESSVRMTLQGGCAVLAGALADVVPVGTAMAALAAASLVVSLVLTPALRRAADAATASRVGTPGPYSESS</sequence>
<gene>
    <name evidence="7" type="ORF">AVDCRST_MAG52-2361</name>
</gene>
<evidence type="ECO:0008006" key="8">
    <source>
        <dbReference type="Google" id="ProtNLM"/>
    </source>
</evidence>
<keyword evidence="3 6" id="KW-0812">Transmembrane</keyword>
<feature type="transmembrane region" description="Helical" evidence="6">
    <location>
        <begin position="143"/>
        <end position="162"/>
    </location>
</feature>
<keyword evidence="4 6" id="KW-1133">Transmembrane helix</keyword>
<dbReference type="GO" id="GO:0005886">
    <property type="term" value="C:plasma membrane"/>
    <property type="evidence" value="ECO:0007669"/>
    <property type="project" value="UniProtKB-SubCell"/>
</dbReference>
<evidence type="ECO:0000256" key="2">
    <source>
        <dbReference type="ARBA" id="ARBA00022475"/>
    </source>
</evidence>
<dbReference type="AlphaFoldDB" id="A0A6J4IR23"/>
<feature type="transmembrane region" description="Helical" evidence="6">
    <location>
        <begin position="104"/>
        <end position="122"/>
    </location>
</feature>
<dbReference type="Gene3D" id="1.20.1250.20">
    <property type="entry name" value="MFS general substrate transporter like domains"/>
    <property type="match status" value="1"/>
</dbReference>
<feature type="transmembrane region" description="Helical" evidence="6">
    <location>
        <begin position="79"/>
        <end position="98"/>
    </location>
</feature>
<evidence type="ECO:0000256" key="1">
    <source>
        <dbReference type="ARBA" id="ARBA00004651"/>
    </source>
</evidence>
<accession>A0A6J4IR23</accession>
<feature type="transmembrane region" description="Helical" evidence="6">
    <location>
        <begin position="279"/>
        <end position="312"/>
    </location>
</feature>
<organism evidence="7">
    <name type="scientific">uncultured Blastococcus sp</name>
    <dbReference type="NCBI Taxonomy" id="217144"/>
    <lineage>
        <taxon>Bacteria</taxon>
        <taxon>Bacillati</taxon>
        <taxon>Actinomycetota</taxon>
        <taxon>Actinomycetes</taxon>
        <taxon>Geodermatophilales</taxon>
        <taxon>Geodermatophilaceae</taxon>
        <taxon>Blastococcus</taxon>
        <taxon>environmental samples</taxon>
    </lineage>
</organism>
<dbReference type="PANTHER" id="PTHR23513:SF11">
    <property type="entry name" value="STAPHYLOFERRIN A TRANSPORTER"/>
    <property type="match status" value="1"/>
</dbReference>
<dbReference type="SUPFAM" id="SSF103473">
    <property type="entry name" value="MFS general substrate transporter"/>
    <property type="match status" value="1"/>
</dbReference>
<protein>
    <recommendedName>
        <fullName evidence="8">Major facilitator superfamily (MFS) profile domain-containing protein</fullName>
    </recommendedName>
</protein>
<evidence type="ECO:0000256" key="3">
    <source>
        <dbReference type="ARBA" id="ARBA00022692"/>
    </source>
</evidence>
<proteinExistence type="predicted"/>
<dbReference type="EMBL" id="CADCTN010000173">
    <property type="protein sequence ID" value="CAA9256898.1"/>
    <property type="molecule type" value="Genomic_DNA"/>
</dbReference>
<evidence type="ECO:0000256" key="6">
    <source>
        <dbReference type="SAM" id="Phobius"/>
    </source>
</evidence>
<evidence type="ECO:0000313" key="7">
    <source>
        <dbReference type="EMBL" id="CAA9256898.1"/>
    </source>
</evidence>
<feature type="transmembrane region" description="Helical" evidence="6">
    <location>
        <begin position="168"/>
        <end position="187"/>
    </location>
</feature>
<keyword evidence="5 6" id="KW-0472">Membrane</keyword>
<feature type="transmembrane region" description="Helical" evidence="6">
    <location>
        <begin position="247"/>
        <end position="267"/>
    </location>
</feature>
<keyword evidence="2" id="KW-1003">Cell membrane</keyword>
<comment type="subcellular location">
    <subcellularLocation>
        <location evidence="1">Cell membrane</location>
        <topology evidence="1">Multi-pass membrane protein</topology>
    </subcellularLocation>
</comment>